<gene>
    <name evidence="2" type="ORF">ACFQE1_04075</name>
</gene>
<dbReference type="AlphaFoldDB" id="A0ABD5RW90"/>
<reference evidence="2 3" key="1">
    <citation type="journal article" date="2019" name="Int. J. Syst. Evol. Microbiol.">
        <title>The Global Catalogue of Microorganisms (GCM) 10K type strain sequencing project: providing services to taxonomists for standard genome sequencing and annotation.</title>
        <authorList>
            <consortium name="The Broad Institute Genomics Platform"/>
            <consortium name="The Broad Institute Genome Sequencing Center for Infectious Disease"/>
            <person name="Wu L."/>
            <person name="Ma J."/>
        </authorList>
    </citation>
    <scope>NUCLEOTIDE SEQUENCE [LARGE SCALE GENOMIC DNA]</scope>
    <source>
        <strain evidence="2 3">NBRC 111368</strain>
    </source>
</reference>
<keyword evidence="3" id="KW-1185">Reference proteome</keyword>
<sequence>MPIREVICRSHGSLTGTTNTVTLIGTGTEPDDPGRDGCATADHHEKGYRKVGDCELVACTDVVRGNGERDLSFKEQYISSIRSDNKCTT</sequence>
<evidence type="ECO:0000313" key="3">
    <source>
        <dbReference type="Proteomes" id="UP001596328"/>
    </source>
</evidence>
<organism evidence="2 3">
    <name type="scientific">Halobium palmae</name>
    <dbReference type="NCBI Taxonomy" id="1776492"/>
    <lineage>
        <taxon>Archaea</taxon>
        <taxon>Methanobacteriati</taxon>
        <taxon>Methanobacteriota</taxon>
        <taxon>Stenosarchaea group</taxon>
        <taxon>Halobacteria</taxon>
        <taxon>Halobacteriales</taxon>
        <taxon>Haloferacaceae</taxon>
        <taxon>Halobium</taxon>
    </lineage>
</organism>
<dbReference type="Proteomes" id="UP001596328">
    <property type="component" value="Unassembled WGS sequence"/>
</dbReference>
<comment type="caution">
    <text evidence="2">The sequence shown here is derived from an EMBL/GenBank/DDBJ whole genome shotgun (WGS) entry which is preliminary data.</text>
</comment>
<evidence type="ECO:0000313" key="2">
    <source>
        <dbReference type="EMBL" id="MFC6723580.1"/>
    </source>
</evidence>
<feature type="compositionally biased region" description="Low complexity" evidence="1">
    <location>
        <begin position="19"/>
        <end position="28"/>
    </location>
</feature>
<dbReference type="EMBL" id="JBHSWU010000026">
    <property type="protein sequence ID" value="MFC6723580.1"/>
    <property type="molecule type" value="Genomic_DNA"/>
</dbReference>
<accession>A0ABD5RW90</accession>
<name>A0ABD5RW90_9EURY</name>
<feature type="region of interest" description="Disordered" evidence="1">
    <location>
        <begin position="19"/>
        <end position="39"/>
    </location>
</feature>
<proteinExistence type="predicted"/>
<protein>
    <submittedName>
        <fullName evidence="2">Uncharacterized protein</fullName>
    </submittedName>
</protein>
<evidence type="ECO:0000256" key="1">
    <source>
        <dbReference type="SAM" id="MobiDB-lite"/>
    </source>
</evidence>